<comment type="caution">
    <text evidence="17">The sequence shown here is derived from an EMBL/GenBank/DDBJ whole genome shotgun (WGS) entry which is preliminary data.</text>
</comment>
<keyword evidence="8" id="KW-0732">Signal</keyword>
<dbReference type="InterPro" id="IPR052337">
    <property type="entry name" value="SAT4-like"/>
</dbReference>
<dbReference type="AlphaFoldDB" id="A0A8H6VKN1"/>
<evidence type="ECO:0000313" key="18">
    <source>
        <dbReference type="Proteomes" id="UP000660729"/>
    </source>
</evidence>
<comment type="caution">
    <text evidence="14">Lacks conserved residue(s) required for the propagation of feature annotation.</text>
</comment>
<keyword evidence="14" id="KW-0408">Iron</keyword>
<evidence type="ECO:0000259" key="16">
    <source>
        <dbReference type="PROSITE" id="PS52012"/>
    </source>
</evidence>
<keyword evidence="6" id="KW-0336">GPI-anchor</keyword>
<comment type="similarity">
    <text evidence="13">Belongs to the SAT4 family.</text>
</comment>
<evidence type="ECO:0000256" key="13">
    <source>
        <dbReference type="ARBA" id="ARBA00038359"/>
    </source>
</evidence>
<feature type="transmembrane region" description="Helical" evidence="15">
    <location>
        <begin position="250"/>
        <end position="275"/>
    </location>
</feature>
<feature type="binding site" description="axial binding residue" evidence="14">
    <location>
        <position position="83"/>
    </location>
    <ligand>
        <name>heme</name>
        <dbReference type="ChEBI" id="CHEBI:30413"/>
    </ligand>
    <ligandPart>
        <name>Fe</name>
        <dbReference type="ChEBI" id="CHEBI:18248"/>
    </ligandPart>
</feature>
<dbReference type="PANTHER" id="PTHR33048:SF47">
    <property type="entry name" value="INTEGRAL MEMBRANE PROTEIN-RELATED"/>
    <property type="match status" value="1"/>
</dbReference>
<keyword evidence="10 15" id="KW-0472">Membrane</keyword>
<keyword evidence="7 15" id="KW-0812">Transmembrane</keyword>
<feature type="transmembrane region" description="Helical" evidence="15">
    <location>
        <begin position="134"/>
        <end position="153"/>
    </location>
</feature>
<evidence type="ECO:0000256" key="2">
    <source>
        <dbReference type="ARBA" id="ARBA00004589"/>
    </source>
</evidence>
<organism evidence="17 18">
    <name type="scientific">Pseudocercospora fuligena</name>
    <dbReference type="NCBI Taxonomy" id="685502"/>
    <lineage>
        <taxon>Eukaryota</taxon>
        <taxon>Fungi</taxon>
        <taxon>Dikarya</taxon>
        <taxon>Ascomycota</taxon>
        <taxon>Pezizomycotina</taxon>
        <taxon>Dothideomycetes</taxon>
        <taxon>Dothideomycetidae</taxon>
        <taxon>Mycosphaerellales</taxon>
        <taxon>Mycosphaerellaceae</taxon>
        <taxon>Pseudocercospora</taxon>
    </lineage>
</organism>
<evidence type="ECO:0000313" key="17">
    <source>
        <dbReference type="EMBL" id="KAF7191564.1"/>
    </source>
</evidence>
<evidence type="ECO:0000256" key="10">
    <source>
        <dbReference type="ARBA" id="ARBA00023136"/>
    </source>
</evidence>
<dbReference type="OrthoDB" id="3629249at2759"/>
<keyword evidence="6" id="KW-0325">Glycoprotein</keyword>
<dbReference type="Proteomes" id="UP000660729">
    <property type="component" value="Unassembled WGS sequence"/>
</dbReference>
<feature type="disulfide bond" evidence="14">
    <location>
        <begin position="88"/>
        <end position="121"/>
    </location>
</feature>
<keyword evidence="14" id="KW-0349">Heme</keyword>
<dbReference type="InterPro" id="IPR008427">
    <property type="entry name" value="Extracellular_membr_CFEM_dom"/>
</dbReference>
<evidence type="ECO:0000256" key="5">
    <source>
        <dbReference type="ARBA" id="ARBA00022525"/>
    </source>
</evidence>
<dbReference type="GO" id="GO:0046872">
    <property type="term" value="F:metal ion binding"/>
    <property type="evidence" value="ECO:0007669"/>
    <property type="project" value="UniProtKB-UniRule"/>
</dbReference>
<comment type="subcellular location">
    <subcellularLocation>
        <location evidence="2">Membrane</location>
        <topology evidence="2">Lipid-anchor</topology>
        <topology evidence="2">GPI-anchor</topology>
    </subcellularLocation>
    <subcellularLocation>
        <location evidence="1">Membrane</location>
        <topology evidence="1">Multi-pass membrane protein</topology>
    </subcellularLocation>
    <subcellularLocation>
        <location evidence="3">Secreted</location>
    </subcellularLocation>
</comment>
<comment type="similarity">
    <text evidence="4">Belongs to the RBT5 family.</text>
</comment>
<reference evidence="17" key="1">
    <citation type="submission" date="2020-04" db="EMBL/GenBank/DDBJ databases">
        <title>Draft genome resource of the tomato pathogen Pseudocercospora fuligena.</title>
        <authorList>
            <person name="Zaccaron A."/>
        </authorList>
    </citation>
    <scope>NUCLEOTIDE SEQUENCE</scope>
    <source>
        <strain evidence="17">PF001</strain>
    </source>
</reference>
<evidence type="ECO:0000256" key="1">
    <source>
        <dbReference type="ARBA" id="ARBA00004141"/>
    </source>
</evidence>
<evidence type="ECO:0000256" key="6">
    <source>
        <dbReference type="ARBA" id="ARBA00022622"/>
    </source>
</evidence>
<keyword evidence="18" id="KW-1185">Reference proteome</keyword>
<dbReference type="PROSITE" id="PS52012">
    <property type="entry name" value="CFEM"/>
    <property type="match status" value="1"/>
</dbReference>
<feature type="transmembrane region" description="Helical" evidence="15">
    <location>
        <begin position="295"/>
        <end position="314"/>
    </location>
</feature>
<feature type="transmembrane region" description="Helical" evidence="15">
    <location>
        <begin position="205"/>
        <end position="230"/>
    </location>
</feature>
<gene>
    <name evidence="17" type="ORF">HII31_07066</name>
</gene>
<dbReference type="Pfam" id="PF20684">
    <property type="entry name" value="Fung_rhodopsin"/>
    <property type="match status" value="1"/>
</dbReference>
<dbReference type="PANTHER" id="PTHR33048">
    <property type="entry name" value="PTH11-LIKE INTEGRAL MEMBRANE PROTEIN (AFU_ORTHOLOGUE AFUA_5G11245)"/>
    <property type="match status" value="1"/>
</dbReference>
<evidence type="ECO:0000256" key="11">
    <source>
        <dbReference type="ARBA" id="ARBA00023157"/>
    </source>
</evidence>
<evidence type="ECO:0000256" key="8">
    <source>
        <dbReference type="ARBA" id="ARBA00022729"/>
    </source>
</evidence>
<dbReference type="EMBL" id="JABCIY010000157">
    <property type="protein sequence ID" value="KAF7191564.1"/>
    <property type="molecule type" value="Genomic_DNA"/>
</dbReference>
<keyword evidence="11 14" id="KW-1015">Disulfide bond</keyword>
<dbReference type="GO" id="GO:0098552">
    <property type="term" value="C:side of membrane"/>
    <property type="evidence" value="ECO:0007669"/>
    <property type="project" value="UniProtKB-KW"/>
</dbReference>
<feature type="transmembrane region" description="Helical" evidence="15">
    <location>
        <begin position="165"/>
        <end position="185"/>
    </location>
</feature>
<accession>A0A8H6VKN1</accession>
<dbReference type="GO" id="GO:0005576">
    <property type="term" value="C:extracellular region"/>
    <property type="evidence" value="ECO:0007669"/>
    <property type="project" value="UniProtKB-SubCell"/>
</dbReference>
<dbReference type="Pfam" id="PF05730">
    <property type="entry name" value="CFEM"/>
    <property type="match status" value="1"/>
</dbReference>
<keyword evidence="5" id="KW-0964">Secreted</keyword>
<name>A0A8H6VKN1_9PEZI</name>
<keyword evidence="14" id="KW-0479">Metal-binding</keyword>
<keyword evidence="9 15" id="KW-1133">Transmembrane helix</keyword>
<dbReference type="InterPro" id="IPR049326">
    <property type="entry name" value="Rhodopsin_dom_fungi"/>
</dbReference>
<evidence type="ECO:0000256" key="9">
    <source>
        <dbReference type="ARBA" id="ARBA00022989"/>
    </source>
</evidence>
<protein>
    <recommendedName>
        <fullName evidence="16">CFEM domain-containing protein</fullName>
    </recommendedName>
</protein>
<evidence type="ECO:0000256" key="15">
    <source>
        <dbReference type="SAM" id="Phobius"/>
    </source>
</evidence>
<evidence type="ECO:0000256" key="12">
    <source>
        <dbReference type="ARBA" id="ARBA00023288"/>
    </source>
</evidence>
<evidence type="ECO:0000256" key="14">
    <source>
        <dbReference type="PROSITE-ProRule" id="PRU01356"/>
    </source>
</evidence>
<feature type="domain" description="CFEM" evidence="16">
    <location>
        <begin position="37"/>
        <end position="146"/>
    </location>
</feature>
<sequence length="316" mass="35196">MVLLIDTMLLKMRALESSLSSILQQLSPSFSAMKLWGTLYIFTAVLSFLNIADAQDTGSELSGCANRCMISEFPKSGCSSPEDTTCICASKDYETAVTACLQAGCTVRQSLAVKKYLTNKCDIPVRNEGGTPRGASWALFAFALFFVTGRFVFRASGSSYGIDDWTALFSTGVLLPINILVNLMVNEGLGQDIWMLEPIQITDILKYFFIAEFLYVWLMGATKISVLLLYLRIWQPPETGISKFRVQCWVLIAVMLLFVTVYSVLLGTVCSPIEYMWWRWDQPREGSCLDTVAQLYSIAAINLSLDFIVCCLPLPK</sequence>
<keyword evidence="12" id="KW-0449">Lipoprotein</keyword>
<dbReference type="SMART" id="SM00747">
    <property type="entry name" value="CFEM"/>
    <property type="match status" value="1"/>
</dbReference>
<evidence type="ECO:0000256" key="7">
    <source>
        <dbReference type="ARBA" id="ARBA00022692"/>
    </source>
</evidence>
<evidence type="ECO:0000256" key="3">
    <source>
        <dbReference type="ARBA" id="ARBA00004613"/>
    </source>
</evidence>
<proteinExistence type="inferred from homology"/>
<evidence type="ECO:0000256" key="4">
    <source>
        <dbReference type="ARBA" id="ARBA00010031"/>
    </source>
</evidence>